<dbReference type="PANTHER" id="PTHR13194">
    <property type="entry name" value="COMPLEX I INTERMEDIATE-ASSOCIATED PROTEIN 30"/>
    <property type="match status" value="1"/>
</dbReference>
<evidence type="ECO:0000313" key="4">
    <source>
        <dbReference type="Proteomes" id="UP001174936"/>
    </source>
</evidence>
<dbReference type="Proteomes" id="UP001174936">
    <property type="component" value="Unassembled WGS sequence"/>
</dbReference>
<protein>
    <submittedName>
        <fullName evidence="3">Complex I intermediate-associated protein 30-domain-containing protein</fullName>
    </submittedName>
</protein>
<dbReference type="AlphaFoldDB" id="A0AA40CJK3"/>
<reference evidence="3" key="1">
    <citation type="submission" date="2023-06" db="EMBL/GenBank/DDBJ databases">
        <title>Genome-scale phylogeny and comparative genomics of the fungal order Sordariales.</title>
        <authorList>
            <consortium name="Lawrence Berkeley National Laboratory"/>
            <person name="Hensen N."/>
            <person name="Bonometti L."/>
            <person name="Westerberg I."/>
            <person name="Brannstrom I.O."/>
            <person name="Guillou S."/>
            <person name="Cros-Aarteil S."/>
            <person name="Calhoun S."/>
            <person name="Haridas S."/>
            <person name="Kuo A."/>
            <person name="Mondo S."/>
            <person name="Pangilinan J."/>
            <person name="Riley R."/>
            <person name="Labutti K."/>
            <person name="Andreopoulos B."/>
            <person name="Lipzen A."/>
            <person name="Chen C."/>
            <person name="Yanf M."/>
            <person name="Daum C."/>
            <person name="Ng V."/>
            <person name="Clum A."/>
            <person name="Steindorff A."/>
            <person name="Ohm R."/>
            <person name="Martin F."/>
            <person name="Silar P."/>
            <person name="Natvig D."/>
            <person name="Lalanne C."/>
            <person name="Gautier V."/>
            <person name="Ament-Velasquez S.L."/>
            <person name="Kruys A."/>
            <person name="Hutchinson M.I."/>
            <person name="Powell A.J."/>
            <person name="Barry K."/>
            <person name="Miller A.N."/>
            <person name="Grigoriev I.V."/>
            <person name="Debuchy R."/>
            <person name="Gladieux P."/>
            <person name="Thoren M.H."/>
            <person name="Johannesson H."/>
        </authorList>
    </citation>
    <scope>NUCLEOTIDE SEQUENCE</scope>
    <source>
        <strain evidence="3">SMH2532-1</strain>
    </source>
</reference>
<dbReference type="PANTHER" id="PTHR13194:SF19">
    <property type="entry name" value="NAD(P)-BINDING ROSSMANN-FOLD SUPERFAMILY PROTEIN"/>
    <property type="match status" value="1"/>
</dbReference>
<name>A0AA40CJK3_9PEZI</name>
<evidence type="ECO:0000313" key="3">
    <source>
        <dbReference type="EMBL" id="KAK0641256.1"/>
    </source>
</evidence>
<keyword evidence="4" id="KW-1185">Reference proteome</keyword>
<dbReference type="SUPFAM" id="SSF49785">
    <property type="entry name" value="Galactose-binding domain-like"/>
    <property type="match status" value="1"/>
</dbReference>
<accession>A0AA40CJK3</accession>
<organism evidence="3 4">
    <name type="scientific">Cercophora newfieldiana</name>
    <dbReference type="NCBI Taxonomy" id="92897"/>
    <lineage>
        <taxon>Eukaryota</taxon>
        <taxon>Fungi</taxon>
        <taxon>Dikarya</taxon>
        <taxon>Ascomycota</taxon>
        <taxon>Pezizomycotina</taxon>
        <taxon>Sordariomycetes</taxon>
        <taxon>Sordariomycetidae</taxon>
        <taxon>Sordariales</taxon>
        <taxon>Lasiosphaeriaceae</taxon>
        <taxon>Cercophora</taxon>
    </lineage>
</organism>
<dbReference type="GO" id="GO:0010257">
    <property type="term" value="P:NADH dehydrogenase complex assembly"/>
    <property type="evidence" value="ECO:0007669"/>
    <property type="project" value="TreeGrafter"/>
</dbReference>
<sequence length="242" mass="26917">MSRTDAQALDAGEKRALDLFGSGDPMKRVPWNCLDFTGECDRARGGRSFSALAQDDADPTFVIFCGSLEPAALDPPAAFALQRTIESWHAPDLSEYDALVLDVKQSDGLTYTLVLKDTPLERRVDGRLASTVSWEHDFHCPGQSGSGRVVLHFKDFKPFYRGKEMESATPLNWSNIQSLSIMCRSFFGKQEGGFALQLFSITAYRYRPPGASVSTPPQNDGKQSVKRRSQVFRGLRRLMGKK</sequence>
<evidence type="ECO:0000259" key="2">
    <source>
        <dbReference type="Pfam" id="PF08547"/>
    </source>
</evidence>
<dbReference type="Pfam" id="PF08547">
    <property type="entry name" value="CIA30"/>
    <property type="match status" value="1"/>
</dbReference>
<gene>
    <name evidence="3" type="ORF">B0T16DRAFT_461339</name>
</gene>
<dbReference type="GO" id="GO:0051082">
    <property type="term" value="F:unfolded protein binding"/>
    <property type="evidence" value="ECO:0007669"/>
    <property type="project" value="TreeGrafter"/>
</dbReference>
<dbReference type="EMBL" id="JAULSV010000006">
    <property type="protein sequence ID" value="KAK0641256.1"/>
    <property type="molecule type" value="Genomic_DNA"/>
</dbReference>
<proteinExistence type="inferred from homology"/>
<dbReference type="InterPro" id="IPR008979">
    <property type="entry name" value="Galactose-bd-like_sf"/>
</dbReference>
<feature type="domain" description="NADH:ubiquinone oxidoreductase intermediate-associated protein 30" evidence="2">
    <location>
        <begin position="35"/>
        <end position="197"/>
    </location>
</feature>
<evidence type="ECO:0000256" key="1">
    <source>
        <dbReference type="ARBA" id="ARBA00007884"/>
    </source>
</evidence>
<dbReference type="InterPro" id="IPR013857">
    <property type="entry name" value="NADH-UbQ_OxRdtase-assoc_prot30"/>
</dbReference>
<dbReference type="InterPro" id="IPR039131">
    <property type="entry name" value="NDUFAF1"/>
</dbReference>
<comment type="similarity">
    <text evidence="1">Belongs to the CIA30 family.</text>
</comment>
<comment type="caution">
    <text evidence="3">The sequence shown here is derived from an EMBL/GenBank/DDBJ whole genome shotgun (WGS) entry which is preliminary data.</text>
</comment>